<dbReference type="InterPro" id="IPR050336">
    <property type="entry name" value="Chromosome_partition/occlusion"/>
</dbReference>
<accession>A0A2N7WPB5</accession>
<organism evidence="4 5">
    <name type="scientific">Trinickia symbiotica</name>
    <dbReference type="NCBI Taxonomy" id="863227"/>
    <lineage>
        <taxon>Bacteria</taxon>
        <taxon>Pseudomonadati</taxon>
        <taxon>Pseudomonadota</taxon>
        <taxon>Betaproteobacteria</taxon>
        <taxon>Burkholderiales</taxon>
        <taxon>Burkholderiaceae</taxon>
        <taxon>Trinickia</taxon>
    </lineage>
</organism>
<proteinExistence type="predicted"/>
<dbReference type="PANTHER" id="PTHR33375:SF7">
    <property type="entry name" value="CHROMOSOME 2-PARTITIONING PROTEIN PARB-RELATED"/>
    <property type="match status" value="1"/>
</dbReference>
<feature type="compositionally biased region" description="Acidic residues" evidence="2">
    <location>
        <begin position="673"/>
        <end position="682"/>
    </location>
</feature>
<feature type="region of interest" description="Disordered" evidence="2">
    <location>
        <begin position="660"/>
        <end position="747"/>
    </location>
</feature>
<evidence type="ECO:0000313" key="4">
    <source>
        <dbReference type="EMBL" id="PMS31249.1"/>
    </source>
</evidence>
<name>A0A2N7WPB5_9BURK</name>
<dbReference type="Proteomes" id="UP000235777">
    <property type="component" value="Unassembled WGS sequence"/>
</dbReference>
<dbReference type="RefSeq" id="WP_102607282.1">
    <property type="nucleotide sequence ID" value="NZ_PNYC01000026.1"/>
</dbReference>
<sequence>MQATILETVSAAADAVKSATVLETNFGDEQPVATVPYSSLRRSPLNVRTKPLAGIPGLAANIHAKGLLQNLVVPEIKGSRGKHRKYGVCAGQRREAALDLLFEQKHISADYPVPVRIVSEGEALAISLIENSEREGLDPFDVLRAYRMLAEEGRSVDYIAALFSASPITVKRRMKLAHVSPKLLALLREDAITLDQLAALALADDHETQERLWFEANEWQRQPHYLRQAITRAEIDASRSRLVRFVGLAAYETAGGYVRRDLFSDDENAGYIADADLLQRLVAQKLDTAAAEIRAEGWGWVETRVERDLLELNRYGKLQPVQRPYTEDEQREIDALTAQRDELTEKLDVLSEDDENAYEEAERLDLDIERTSTAITAIESRAVRWDTSQMAEAGAYVIVGSQGELTVERGLVRRENSAALDAAGATVTGVPVADAPDSADTQAPKAKPVHSSKLCQRLTAHRAAAIHAELVAQPVVALAALLRHLIPQALPEHYGYTSAPDYLTLSGENNHDRLLRAADDLPESQAWNAIEAQRARWVEELPAKRSDLLPWLIQQDPGTTLLDLLAFCTGTLLDGIPGEEEPLAINTLAHALNLDMTKYWKANRITYFDHVSKARIAEVVSAAVSPKVAADLAKMKKADAAAAAEVRLANVAWLPEILTDRDTPTMPSWTVSEDAEDEDDAGTGEGGRDAESDDDADAESDCGNGEKHVNNTPRSPEAPSATHTEQPPWPFPTATTLNSSQADSRTA</sequence>
<dbReference type="InterPro" id="IPR036086">
    <property type="entry name" value="ParB/Sulfiredoxin_sf"/>
</dbReference>
<keyword evidence="1" id="KW-0175">Coiled coil</keyword>
<dbReference type="InterPro" id="IPR003115">
    <property type="entry name" value="ParB_N"/>
</dbReference>
<evidence type="ECO:0000256" key="2">
    <source>
        <dbReference type="SAM" id="MobiDB-lite"/>
    </source>
</evidence>
<dbReference type="Gene3D" id="1.10.10.2830">
    <property type="match status" value="1"/>
</dbReference>
<gene>
    <name evidence="4" type="ORF">C0Z20_28215</name>
</gene>
<reference evidence="4 5" key="1">
    <citation type="submission" date="2018-01" db="EMBL/GenBank/DDBJ databases">
        <title>Whole genome analyses suggest that Burkholderia sensu lato contains two further novel genera in the rhizoxinica-symbiotica group Mycetohabitans gen. nov., and Trinickia gen. nov.: implications for the evolution of diazotrophy and nodulation in the Burkholderiaceae.</title>
        <authorList>
            <person name="Estrada-de los Santos P."/>
            <person name="Palmer M."/>
            <person name="Chavez-Ramirez B."/>
            <person name="Beukes C."/>
            <person name="Steenkamp E.T."/>
            <person name="Hirsch A.M."/>
            <person name="Manyaka P."/>
            <person name="Maluk M."/>
            <person name="Lafos M."/>
            <person name="Crook M."/>
            <person name="Gross E."/>
            <person name="Simon M.F."/>
            <person name="Bueno dos Reis Junior F."/>
            <person name="Poole P.S."/>
            <person name="Venter S.N."/>
            <person name="James E.K."/>
        </authorList>
    </citation>
    <scope>NUCLEOTIDE SEQUENCE [LARGE SCALE GENOMIC DNA]</scope>
    <source>
        <strain evidence="4 5">JPY 581</strain>
    </source>
</reference>
<dbReference type="EMBL" id="PNYC01000026">
    <property type="protein sequence ID" value="PMS31249.1"/>
    <property type="molecule type" value="Genomic_DNA"/>
</dbReference>
<dbReference type="GO" id="GO:0005694">
    <property type="term" value="C:chromosome"/>
    <property type="evidence" value="ECO:0007669"/>
    <property type="project" value="TreeGrafter"/>
</dbReference>
<feature type="domain" description="ParB-like N-terminal" evidence="3">
    <location>
        <begin position="33"/>
        <end position="132"/>
    </location>
</feature>
<feature type="compositionally biased region" description="Polar residues" evidence="2">
    <location>
        <begin position="733"/>
        <end position="747"/>
    </location>
</feature>
<evidence type="ECO:0000259" key="3">
    <source>
        <dbReference type="SMART" id="SM00470"/>
    </source>
</evidence>
<evidence type="ECO:0000256" key="1">
    <source>
        <dbReference type="SAM" id="Coils"/>
    </source>
</evidence>
<evidence type="ECO:0000313" key="5">
    <source>
        <dbReference type="Proteomes" id="UP000235777"/>
    </source>
</evidence>
<feature type="coiled-coil region" evidence="1">
    <location>
        <begin position="326"/>
        <end position="360"/>
    </location>
</feature>
<dbReference type="SMART" id="SM00470">
    <property type="entry name" value="ParB"/>
    <property type="match status" value="1"/>
</dbReference>
<comment type="caution">
    <text evidence="4">The sequence shown here is derived from an EMBL/GenBank/DDBJ whole genome shotgun (WGS) entry which is preliminary data.</text>
</comment>
<protein>
    <submittedName>
        <fullName evidence="4">Chromosome partitioning protein ParB</fullName>
    </submittedName>
</protein>
<dbReference type="SUPFAM" id="SSF110849">
    <property type="entry name" value="ParB/Sulfiredoxin"/>
    <property type="match status" value="1"/>
</dbReference>
<keyword evidence="5" id="KW-1185">Reference proteome</keyword>
<dbReference type="PANTHER" id="PTHR33375">
    <property type="entry name" value="CHROMOSOME-PARTITIONING PROTEIN PARB-RELATED"/>
    <property type="match status" value="1"/>
</dbReference>
<dbReference type="CDD" id="cd16406">
    <property type="entry name" value="ParB_N_like"/>
    <property type="match status" value="1"/>
</dbReference>
<dbReference type="AlphaFoldDB" id="A0A2N7WPB5"/>
<dbReference type="GO" id="GO:0007059">
    <property type="term" value="P:chromosome segregation"/>
    <property type="evidence" value="ECO:0007669"/>
    <property type="project" value="TreeGrafter"/>
</dbReference>
<dbReference type="Pfam" id="PF02195">
    <property type="entry name" value="ParB_N"/>
    <property type="match status" value="1"/>
</dbReference>
<dbReference type="SUPFAM" id="SSF109709">
    <property type="entry name" value="KorB DNA-binding domain-like"/>
    <property type="match status" value="1"/>
</dbReference>
<feature type="compositionally biased region" description="Acidic residues" evidence="2">
    <location>
        <begin position="691"/>
        <end position="700"/>
    </location>
</feature>